<sequence>MGRFHILLPSTSQIKVLLPRPLACVYTWTPTCQILETRDPTHHTGTGTPEAENYMGTGELVCQLQWSASESTSEQYVFSPMCYPFTLGNEALKWSGATPWISISSCLQVARWLSHGALWVYVPHL</sequence>
<keyword evidence="2" id="KW-1185">Reference proteome</keyword>
<protein>
    <submittedName>
        <fullName evidence="1">Uncharacterized protein</fullName>
    </submittedName>
</protein>
<gene>
    <name evidence="1" type="ORF">Y1Q_0017450</name>
</gene>
<organism evidence="1 2">
    <name type="scientific">Alligator mississippiensis</name>
    <name type="common">American alligator</name>
    <dbReference type="NCBI Taxonomy" id="8496"/>
    <lineage>
        <taxon>Eukaryota</taxon>
        <taxon>Metazoa</taxon>
        <taxon>Chordata</taxon>
        <taxon>Craniata</taxon>
        <taxon>Vertebrata</taxon>
        <taxon>Euteleostomi</taxon>
        <taxon>Archelosauria</taxon>
        <taxon>Archosauria</taxon>
        <taxon>Crocodylia</taxon>
        <taxon>Alligatoridae</taxon>
        <taxon>Alligatorinae</taxon>
        <taxon>Alligator</taxon>
    </lineage>
</organism>
<dbReference type="EMBL" id="AKHW03001210">
    <property type="protein sequence ID" value="KYO43112.1"/>
    <property type="molecule type" value="Genomic_DNA"/>
</dbReference>
<dbReference type="AlphaFoldDB" id="A0A151P204"/>
<dbReference type="Proteomes" id="UP000050525">
    <property type="component" value="Unassembled WGS sequence"/>
</dbReference>
<accession>A0A151P204</accession>
<comment type="caution">
    <text evidence="1">The sequence shown here is derived from an EMBL/GenBank/DDBJ whole genome shotgun (WGS) entry which is preliminary data.</text>
</comment>
<name>A0A151P204_ALLMI</name>
<evidence type="ECO:0000313" key="2">
    <source>
        <dbReference type="Proteomes" id="UP000050525"/>
    </source>
</evidence>
<evidence type="ECO:0000313" key="1">
    <source>
        <dbReference type="EMBL" id="KYO43112.1"/>
    </source>
</evidence>
<proteinExistence type="predicted"/>
<reference evidence="1 2" key="1">
    <citation type="journal article" date="2012" name="Genome Biol.">
        <title>Sequencing three crocodilian genomes to illuminate the evolution of archosaurs and amniotes.</title>
        <authorList>
            <person name="St John J.A."/>
            <person name="Braun E.L."/>
            <person name="Isberg S.R."/>
            <person name="Miles L.G."/>
            <person name="Chong A.Y."/>
            <person name="Gongora J."/>
            <person name="Dalzell P."/>
            <person name="Moran C."/>
            <person name="Bed'hom B."/>
            <person name="Abzhanov A."/>
            <person name="Burgess S.C."/>
            <person name="Cooksey A.M."/>
            <person name="Castoe T.A."/>
            <person name="Crawford N.G."/>
            <person name="Densmore L.D."/>
            <person name="Drew J.C."/>
            <person name="Edwards S.V."/>
            <person name="Faircloth B.C."/>
            <person name="Fujita M.K."/>
            <person name="Greenwold M.J."/>
            <person name="Hoffmann F.G."/>
            <person name="Howard J.M."/>
            <person name="Iguchi T."/>
            <person name="Janes D.E."/>
            <person name="Khan S.Y."/>
            <person name="Kohno S."/>
            <person name="de Koning A.J."/>
            <person name="Lance S.L."/>
            <person name="McCarthy F.M."/>
            <person name="McCormack J.E."/>
            <person name="Merchant M.E."/>
            <person name="Peterson D.G."/>
            <person name="Pollock D.D."/>
            <person name="Pourmand N."/>
            <person name="Raney B.J."/>
            <person name="Roessler K.A."/>
            <person name="Sanford J.R."/>
            <person name="Sawyer R.H."/>
            <person name="Schmidt C.J."/>
            <person name="Triplett E.W."/>
            <person name="Tuberville T.D."/>
            <person name="Venegas-Anaya M."/>
            <person name="Howard J.T."/>
            <person name="Jarvis E.D."/>
            <person name="Guillette L.J.Jr."/>
            <person name="Glenn T.C."/>
            <person name="Green R.E."/>
            <person name="Ray D.A."/>
        </authorList>
    </citation>
    <scope>NUCLEOTIDE SEQUENCE [LARGE SCALE GENOMIC DNA]</scope>
    <source>
        <strain evidence="1">KSC_2009_1</strain>
    </source>
</reference>